<accession>A0ABT2RXJ4</accession>
<dbReference type="Pfam" id="PF07892">
    <property type="entry name" value="DUF1667"/>
    <property type="match status" value="1"/>
</dbReference>
<evidence type="ECO:0000313" key="1">
    <source>
        <dbReference type="EMBL" id="MCU6697049.1"/>
    </source>
</evidence>
<dbReference type="InterPro" id="IPR036593">
    <property type="entry name" value="CPE0013-like_sf"/>
</dbReference>
<dbReference type="InterPro" id="IPR012460">
    <property type="entry name" value="DUF1667"/>
</dbReference>
<protein>
    <submittedName>
        <fullName evidence="1">DUF1667 domain-containing protein</fullName>
    </submittedName>
</protein>
<comment type="caution">
    <text evidence="1">The sequence shown here is derived from an EMBL/GenBank/DDBJ whole genome shotgun (WGS) entry which is preliminary data.</text>
</comment>
<dbReference type="RefSeq" id="WP_262670758.1">
    <property type="nucleotide sequence ID" value="NZ_JAOQKC010000010.1"/>
</dbReference>
<gene>
    <name evidence="1" type="ORF">OCV63_09080</name>
</gene>
<dbReference type="EMBL" id="JAOQKC010000010">
    <property type="protein sequence ID" value="MCU6697049.1"/>
    <property type="molecule type" value="Genomic_DNA"/>
</dbReference>
<proteinExistence type="predicted"/>
<dbReference type="Gene3D" id="3.10.530.10">
    <property type="entry name" value="CPE0013-like"/>
    <property type="match status" value="1"/>
</dbReference>
<keyword evidence="2" id="KW-1185">Reference proteome</keyword>
<evidence type="ECO:0000313" key="2">
    <source>
        <dbReference type="Proteomes" id="UP001652461"/>
    </source>
</evidence>
<reference evidence="1 2" key="1">
    <citation type="journal article" date="2021" name="ISME Commun">
        <title>Automated analysis of genomic sequences facilitates high-throughput and comprehensive description of bacteria.</title>
        <authorList>
            <person name="Hitch T.C.A."/>
        </authorList>
    </citation>
    <scope>NUCLEOTIDE SEQUENCE [LARGE SCALE GENOMIC DNA]</scope>
    <source>
        <strain evidence="1 2">Sanger_04</strain>
    </source>
</reference>
<dbReference type="Proteomes" id="UP001652461">
    <property type="component" value="Unassembled WGS sequence"/>
</dbReference>
<organism evidence="1 2">
    <name type="scientific">Laedolimicola ammoniilytica</name>
    <dbReference type="NCBI Taxonomy" id="2981771"/>
    <lineage>
        <taxon>Bacteria</taxon>
        <taxon>Bacillati</taxon>
        <taxon>Bacillota</taxon>
        <taxon>Clostridia</taxon>
        <taxon>Lachnospirales</taxon>
        <taxon>Lachnospiraceae</taxon>
        <taxon>Laedolimicola</taxon>
    </lineage>
</organism>
<name>A0ABT2RXJ4_9FIRM</name>
<dbReference type="SUPFAM" id="SSF160148">
    <property type="entry name" value="CPE0013-like"/>
    <property type="match status" value="1"/>
</dbReference>
<sequence>MVYIRRMTAKTKVRACVQALKGVTAEAPVQIGDVILADMAETDVDIIATKEISEI</sequence>